<sequence>MVKRVHDIIRENEGKKVESPRNGSLILVGGKAWMSLIDDGYVPLNDGTFEIAEEVKRVHDIIKENQGKKVESPENGRLILVGGKAWMALLDDGYVPLNDGTFPETKRRNDKDESDDKEQPIRTKHGKRIQKLNKMSTSAGKKTTKSAGSASAQRINMPAYPVTREQRNRLEDLIEEMKAEAKADKKDRPAPKLSSLPANQVRISDTLVLRSTPRLVKVIERILVKFANDPHISDPIFVLEKAEGLISDGDKAKLKTNLVNLAQNKYKRDNRISHYIHYRSVDIVFNPIEKDRYDLGVINLNGNWAIKGPQDFVTKFNLQLDGSKNMKYGYGRKSQQLTLDFLAKLDKIKGTEDEMRDAISDEETDELLVKNLFIAYANNFQIAIPADIEVFQVVPDTSDLERSQMIKNYIDLVQLAKNPGIDEFPELKKRIADQIASLKSRLDEVITDVEDLVFFEDFDYKPLPLEEKELVTRIWENAIKKERLTRLKTLKPEDVFVKHGKAIPQMAVFELQIPVPETLRKIVRQHINELVGDQQGIFGKIYDGIFGNIGDTLEQGFYERNDNVETYILAVANVTSKLNLDPRIKLRERVQNGTIDVLSASKDQLLPEIYLNRKLTTNKRMLGRVDRLLNDMRNQEANAILHNWQPAVKKNWFPESLAPNPVRFTWKEYIIDDITGGSCGDNKIYIRTSNGIECVDRQYVIDNIGQFLGWNNRDDLAEWLGVEVDDTAFESRRRREEDEILKQGPISKKKSSGKIPKEPSSVQRKKISDNDRKAKASSERRRKADSEKRRKESAERKKAPPSEKTRLTKLYRKLMLKWHPDKNGGDDKMARHINDAYDEIKKGYETNNPAYVKTGAKTLASLAMI</sequence>
<proteinExistence type="predicted"/>
<dbReference type="Gene3D" id="1.10.287.110">
    <property type="entry name" value="DnaJ domain"/>
    <property type="match status" value="1"/>
</dbReference>
<dbReference type="InterPro" id="IPR001623">
    <property type="entry name" value="DnaJ_domain"/>
</dbReference>
<feature type="compositionally biased region" description="Basic and acidic residues" evidence="1">
    <location>
        <begin position="766"/>
        <end position="806"/>
    </location>
</feature>
<feature type="compositionally biased region" description="Basic residues" evidence="1">
    <location>
        <begin position="122"/>
        <end position="131"/>
    </location>
</feature>
<accession>A0A6C0JQ80</accession>
<protein>
    <recommendedName>
        <fullName evidence="2">J domain-containing protein</fullName>
    </recommendedName>
</protein>
<reference evidence="3" key="1">
    <citation type="journal article" date="2020" name="Nature">
        <title>Giant virus diversity and host interactions through global metagenomics.</title>
        <authorList>
            <person name="Schulz F."/>
            <person name="Roux S."/>
            <person name="Paez-Espino D."/>
            <person name="Jungbluth S."/>
            <person name="Walsh D.A."/>
            <person name="Denef V.J."/>
            <person name="McMahon K.D."/>
            <person name="Konstantinidis K.T."/>
            <person name="Eloe-Fadrosh E.A."/>
            <person name="Kyrpides N.C."/>
            <person name="Woyke T."/>
        </authorList>
    </citation>
    <scope>NUCLEOTIDE SEQUENCE</scope>
    <source>
        <strain evidence="3">GVMAG-S-1062768-28</strain>
    </source>
</reference>
<name>A0A6C0JQ80_9ZZZZ</name>
<dbReference type="EMBL" id="MN740694">
    <property type="protein sequence ID" value="QHU07925.1"/>
    <property type="molecule type" value="Genomic_DNA"/>
</dbReference>
<evidence type="ECO:0000313" key="3">
    <source>
        <dbReference type="EMBL" id="QHU07925.1"/>
    </source>
</evidence>
<evidence type="ECO:0000259" key="2">
    <source>
        <dbReference type="PROSITE" id="PS50076"/>
    </source>
</evidence>
<feature type="compositionally biased region" description="Basic and acidic residues" evidence="1">
    <location>
        <begin position="732"/>
        <end position="741"/>
    </location>
</feature>
<feature type="domain" description="J" evidence="2">
    <location>
        <begin position="787"/>
        <end position="855"/>
    </location>
</feature>
<dbReference type="AlphaFoldDB" id="A0A6C0JQ80"/>
<organism evidence="3">
    <name type="scientific">viral metagenome</name>
    <dbReference type="NCBI Taxonomy" id="1070528"/>
    <lineage>
        <taxon>unclassified sequences</taxon>
        <taxon>metagenomes</taxon>
        <taxon>organismal metagenomes</taxon>
    </lineage>
</organism>
<feature type="compositionally biased region" description="Polar residues" evidence="1">
    <location>
        <begin position="133"/>
        <end position="154"/>
    </location>
</feature>
<feature type="region of interest" description="Disordered" evidence="1">
    <location>
        <begin position="98"/>
        <end position="164"/>
    </location>
</feature>
<dbReference type="InterPro" id="IPR036869">
    <property type="entry name" value="J_dom_sf"/>
</dbReference>
<dbReference type="CDD" id="cd06257">
    <property type="entry name" value="DnaJ"/>
    <property type="match status" value="1"/>
</dbReference>
<evidence type="ECO:0000256" key="1">
    <source>
        <dbReference type="SAM" id="MobiDB-lite"/>
    </source>
</evidence>
<dbReference type="SUPFAM" id="SSF46565">
    <property type="entry name" value="Chaperone J-domain"/>
    <property type="match status" value="1"/>
</dbReference>
<feature type="region of interest" description="Disordered" evidence="1">
    <location>
        <begin position="732"/>
        <end position="806"/>
    </location>
</feature>
<dbReference type="PROSITE" id="PS50076">
    <property type="entry name" value="DNAJ_2"/>
    <property type="match status" value="1"/>
</dbReference>